<keyword evidence="2" id="KW-1185">Reference proteome</keyword>
<reference evidence="1 2" key="1">
    <citation type="submission" date="2023-02" db="EMBL/GenBank/DDBJ databases">
        <title>LHISI_Scaffold_Assembly.</title>
        <authorList>
            <person name="Stuart O.P."/>
            <person name="Cleave R."/>
            <person name="Magrath M.J.L."/>
            <person name="Mikheyev A.S."/>
        </authorList>
    </citation>
    <scope>NUCLEOTIDE SEQUENCE [LARGE SCALE GENOMIC DNA]</scope>
    <source>
        <strain evidence="1">Daus_M_001</strain>
        <tissue evidence="1">Leg muscle</tissue>
    </source>
</reference>
<gene>
    <name evidence="1" type="ORF">PR048_011571</name>
</gene>
<accession>A0ABQ9HLW3</accession>
<evidence type="ECO:0000313" key="2">
    <source>
        <dbReference type="Proteomes" id="UP001159363"/>
    </source>
</evidence>
<name>A0ABQ9HLW3_9NEOP</name>
<dbReference type="Proteomes" id="UP001159363">
    <property type="component" value="Chromosome X"/>
</dbReference>
<sequence>MKPPRVVVVKSYRLVTTSEQLIKKLIWPLTILVCHCTSLKPLVMIGTCNVYIVHNAFLAGLQELRVEVSEFGYNAHEFFN</sequence>
<dbReference type="EMBL" id="JARBHB010000004">
    <property type="protein sequence ID" value="KAJ8885374.1"/>
    <property type="molecule type" value="Genomic_DNA"/>
</dbReference>
<comment type="caution">
    <text evidence="1">The sequence shown here is derived from an EMBL/GenBank/DDBJ whole genome shotgun (WGS) entry which is preliminary data.</text>
</comment>
<organism evidence="1 2">
    <name type="scientific">Dryococelus australis</name>
    <dbReference type="NCBI Taxonomy" id="614101"/>
    <lineage>
        <taxon>Eukaryota</taxon>
        <taxon>Metazoa</taxon>
        <taxon>Ecdysozoa</taxon>
        <taxon>Arthropoda</taxon>
        <taxon>Hexapoda</taxon>
        <taxon>Insecta</taxon>
        <taxon>Pterygota</taxon>
        <taxon>Neoptera</taxon>
        <taxon>Polyneoptera</taxon>
        <taxon>Phasmatodea</taxon>
        <taxon>Verophasmatodea</taxon>
        <taxon>Anareolatae</taxon>
        <taxon>Phasmatidae</taxon>
        <taxon>Eurycanthinae</taxon>
        <taxon>Dryococelus</taxon>
    </lineage>
</organism>
<evidence type="ECO:0000313" key="1">
    <source>
        <dbReference type="EMBL" id="KAJ8885374.1"/>
    </source>
</evidence>
<protein>
    <submittedName>
        <fullName evidence="1">Uncharacterized protein</fullName>
    </submittedName>
</protein>
<proteinExistence type="predicted"/>